<accession>A0AC35UCF2</accession>
<proteinExistence type="predicted"/>
<evidence type="ECO:0000313" key="1">
    <source>
        <dbReference type="Proteomes" id="UP000095286"/>
    </source>
</evidence>
<evidence type="ECO:0000313" key="2">
    <source>
        <dbReference type="WBParaSite" id="RSKR_0000995500.1"/>
    </source>
</evidence>
<protein>
    <submittedName>
        <fullName evidence="2">ADP-ribosylglycohydrolase family protein</fullName>
    </submittedName>
</protein>
<name>A0AC35UCF2_9BILA</name>
<reference evidence="2" key="1">
    <citation type="submission" date="2016-11" db="UniProtKB">
        <authorList>
            <consortium name="WormBaseParasite"/>
        </authorList>
    </citation>
    <scope>IDENTIFICATION</scope>
    <source>
        <strain evidence="2">KR3021</strain>
    </source>
</reference>
<sequence>MVVARSFSRTPTLSIPDFLESLIRWKKSEPIEDRSCVFDVIAPLEFNENRDPRIDQIIENEEELENYVNNNAYRINRRSLSNMCLNIAVPVAIVSIKLSSTASGTICNRLTKLTQPNPIAIDGVTVLTAALSSLMRNDDITVALKAATDSCKRPSILKHLTNCFKNAHPHGEDDLTREVHGENELPVDYLGIALQIAFYNLCHAKSFEEGIINAIEVGGDTATNASITGAVLGAKFGVSSIPEDWINTVVQAKLERHLTFPDVYFGDADNLVKLLILKGSL</sequence>
<dbReference type="Proteomes" id="UP000095286">
    <property type="component" value="Unplaced"/>
</dbReference>
<dbReference type="WBParaSite" id="RSKR_0000995500.1">
    <property type="protein sequence ID" value="RSKR_0000995500.1"/>
    <property type="gene ID" value="RSKR_0000995500"/>
</dbReference>
<organism evidence="1 2">
    <name type="scientific">Rhabditophanes sp. KR3021</name>
    <dbReference type="NCBI Taxonomy" id="114890"/>
    <lineage>
        <taxon>Eukaryota</taxon>
        <taxon>Metazoa</taxon>
        <taxon>Ecdysozoa</taxon>
        <taxon>Nematoda</taxon>
        <taxon>Chromadorea</taxon>
        <taxon>Rhabditida</taxon>
        <taxon>Tylenchina</taxon>
        <taxon>Panagrolaimomorpha</taxon>
        <taxon>Strongyloidoidea</taxon>
        <taxon>Alloionematidae</taxon>
        <taxon>Rhabditophanes</taxon>
    </lineage>
</organism>